<proteinExistence type="predicted"/>
<protein>
    <submittedName>
        <fullName evidence="4">Tetratricopeptide repeat protein</fullName>
    </submittedName>
</protein>
<dbReference type="PANTHER" id="PTHR45586">
    <property type="entry name" value="TPR REPEAT-CONTAINING PROTEIN PA4667"/>
    <property type="match status" value="1"/>
</dbReference>
<dbReference type="Gene3D" id="1.25.40.10">
    <property type="entry name" value="Tetratricopeptide repeat domain"/>
    <property type="match status" value="2"/>
</dbReference>
<name>A0A7X3GZH1_9GAMM</name>
<evidence type="ECO:0000313" key="4">
    <source>
        <dbReference type="EMBL" id="MWJ27707.1"/>
    </source>
</evidence>
<dbReference type="SUPFAM" id="SSF48452">
    <property type="entry name" value="TPR-like"/>
    <property type="match status" value="2"/>
</dbReference>
<dbReference type="PANTHER" id="PTHR45586:SF1">
    <property type="entry name" value="LIPOPOLYSACCHARIDE ASSEMBLY PROTEIN B"/>
    <property type="match status" value="1"/>
</dbReference>
<evidence type="ECO:0000256" key="3">
    <source>
        <dbReference type="PROSITE-ProRule" id="PRU00339"/>
    </source>
</evidence>
<evidence type="ECO:0000256" key="1">
    <source>
        <dbReference type="ARBA" id="ARBA00022737"/>
    </source>
</evidence>
<dbReference type="PROSITE" id="PS50005">
    <property type="entry name" value="TPR"/>
    <property type="match status" value="1"/>
</dbReference>
<feature type="repeat" description="TPR" evidence="3">
    <location>
        <begin position="463"/>
        <end position="496"/>
    </location>
</feature>
<organism evidence="4 5">
    <name type="scientific">Vreelandella zhuhanensis</name>
    <dbReference type="NCBI Taxonomy" id="2684210"/>
    <lineage>
        <taxon>Bacteria</taxon>
        <taxon>Pseudomonadati</taxon>
        <taxon>Pseudomonadota</taxon>
        <taxon>Gammaproteobacteria</taxon>
        <taxon>Oceanospirillales</taxon>
        <taxon>Halomonadaceae</taxon>
        <taxon>Vreelandella</taxon>
    </lineage>
</organism>
<dbReference type="EMBL" id="WTKP01000003">
    <property type="protein sequence ID" value="MWJ27707.1"/>
    <property type="molecule type" value="Genomic_DNA"/>
</dbReference>
<dbReference type="Proteomes" id="UP000437638">
    <property type="component" value="Unassembled WGS sequence"/>
</dbReference>
<dbReference type="InterPro" id="IPR019734">
    <property type="entry name" value="TPR_rpt"/>
</dbReference>
<keyword evidence="5" id="KW-1185">Reference proteome</keyword>
<gene>
    <name evidence="4" type="ORF">GPM19_05710</name>
</gene>
<keyword evidence="1" id="KW-0677">Repeat</keyword>
<dbReference type="Pfam" id="PF14559">
    <property type="entry name" value="TPR_19"/>
    <property type="match status" value="3"/>
</dbReference>
<dbReference type="InterPro" id="IPR051012">
    <property type="entry name" value="CellSynth/LPSAsmb/PSIAsmb"/>
</dbReference>
<accession>A0A7X3GZH1</accession>
<comment type="caution">
    <text evidence="4">The sequence shown here is derived from an EMBL/GenBank/DDBJ whole genome shotgun (WGS) entry which is preliminary data.</text>
</comment>
<sequence length="549" mass="60715">MRSAPPITQGLDAAGLSTLLGAELAGQRGDYSAAGRGYLDAAQRYPTSELAERATLAARFANDPTLLEEAARRWRELSPQSDAPARLLADLSLQRGNWQESLRQRLNVARSGGFGDVASFAETAVAENAPLVPLVAQLHAYLARPDVEAPEIHSDVLLGTALLEAAIGDTQSAMRRLDQAATLAPEEPSLWLTRANLALQNQDPATARRAAKRGLELSPDDARFILLLTQAEARLGNIAAAEAYTDALLERHTGSQALRMALAQLYLEEGHPEPAGRLLQPLIAEEDTPPLAYYLLGAITQHEDDVDNALLYYRQVEPGEEFMPARIAAVRMLIGNDRLLDARAFLRIERMRFEEYFSELVMLEASLLDELGMKASAGALLDRELGRTPDDTQLLYMRAMRAWEDGDLAAMERDLRRILKNEPDNAMVLNALGYTLADLGLTNRLEEARELIERAYQQEPDNPAVLDSLGWVHYRQGDPQQALPWLERAYALMPDQEIAAHLAEVLHALGRTSEARQVILEVMQRFSDYPQIDKLLERHPQLAPSASSS</sequence>
<evidence type="ECO:0000313" key="5">
    <source>
        <dbReference type="Proteomes" id="UP000437638"/>
    </source>
</evidence>
<reference evidence="4 5" key="1">
    <citation type="submission" date="2019-12" db="EMBL/GenBank/DDBJ databases">
        <title>Halomonas rutogse sp. nov. isolated from two lakes on Tibetan Plateau.</title>
        <authorList>
            <person name="Gao P."/>
        </authorList>
    </citation>
    <scope>NUCLEOTIDE SEQUENCE [LARGE SCALE GENOMIC DNA]</scope>
    <source>
        <strain evidence="4 5">ZH2S</strain>
    </source>
</reference>
<keyword evidence="2 3" id="KW-0802">TPR repeat</keyword>
<evidence type="ECO:0000256" key="2">
    <source>
        <dbReference type="ARBA" id="ARBA00022803"/>
    </source>
</evidence>
<dbReference type="SMART" id="SM00028">
    <property type="entry name" value="TPR"/>
    <property type="match status" value="6"/>
</dbReference>
<dbReference type="AlphaFoldDB" id="A0A7X3GZH1"/>
<dbReference type="InterPro" id="IPR011990">
    <property type="entry name" value="TPR-like_helical_dom_sf"/>
</dbReference>
<dbReference type="Pfam" id="PF13432">
    <property type="entry name" value="TPR_16"/>
    <property type="match status" value="1"/>
</dbReference>